<protein>
    <submittedName>
        <fullName evidence="1">Uncharacterized protein</fullName>
    </submittedName>
</protein>
<proteinExistence type="predicted"/>
<evidence type="ECO:0000313" key="2">
    <source>
        <dbReference type="Proteomes" id="UP000184020"/>
    </source>
</evidence>
<dbReference type="EMBL" id="FQWF01000011">
    <property type="protein sequence ID" value="SHG89589.1"/>
    <property type="molecule type" value="Genomic_DNA"/>
</dbReference>
<keyword evidence="2" id="KW-1185">Reference proteome</keyword>
<dbReference type="RefSeq" id="WP_084118344.1">
    <property type="nucleotide sequence ID" value="NZ_FQWF01000011.1"/>
</dbReference>
<dbReference type="OrthoDB" id="1367393at2"/>
<name>A0A1M5NK70_9FLAO</name>
<organism evidence="1 2">
    <name type="scientific">Flavobacterium micromati</name>
    <dbReference type="NCBI Taxonomy" id="229205"/>
    <lineage>
        <taxon>Bacteria</taxon>
        <taxon>Pseudomonadati</taxon>
        <taxon>Bacteroidota</taxon>
        <taxon>Flavobacteriia</taxon>
        <taxon>Flavobacteriales</taxon>
        <taxon>Flavobacteriaceae</taxon>
        <taxon>Flavobacterium</taxon>
    </lineage>
</organism>
<dbReference type="Proteomes" id="UP000184020">
    <property type="component" value="Unassembled WGS sequence"/>
</dbReference>
<gene>
    <name evidence="1" type="ORF">SAMN05444372_11198</name>
</gene>
<sequence length="71" mass="8361">MENYLQISREDFMKFFRDDEKLNELTVDDRVEIFRTILVGSSDLTKELLNEVLGDYCVDNLEVIEINNGEN</sequence>
<dbReference type="STRING" id="229205.SAMN05444372_11198"/>
<accession>A0A1M5NK70</accession>
<reference evidence="2" key="1">
    <citation type="submission" date="2016-11" db="EMBL/GenBank/DDBJ databases">
        <authorList>
            <person name="Varghese N."/>
            <person name="Submissions S."/>
        </authorList>
    </citation>
    <scope>NUCLEOTIDE SEQUENCE [LARGE SCALE GENOMIC DNA]</scope>
    <source>
        <strain evidence="2">DSM 17659</strain>
    </source>
</reference>
<evidence type="ECO:0000313" key="1">
    <source>
        <dbReference type="EMBL" id="SHG89589.1"/>
    </source>
</evidence>
<dbReference type="AlphaFoldDB" id="A0A1M5NK70"/>